<dbReference type="CDD" id="cd14688">
    <property type="entry name" value="bZIP_YAP"/>
    <property type="match status" value="1"/>
</dbReference>
<dbReference type="Gene3D" id="1.20.5.170">
    <property type="match status" value="1"/>
</dbReference>
<dbReference type="OrthoDB" id="5218140at2759"/>
<feature type="coiled-coil region" evidence="1">
    <location>
        <begin position="43"/>
        <end position="77"/>
    </location>
</feature>
<name>A0A9P1H1U5_9PEZI</name>
<evidence type="ECO:0000256" key="1">
    <source>
        <dbReference type="SAM" id="Coils"/>
    </source>
</evidence>
<dbReference type="InterPro" id="IPR046347">
    <property type="entry name" value="bZIP_sf"/>
</dbReference>
<accession>A0A9P1H1U5</accession>
<reference evidence="3" key="1">
    <citation type="submission" date="2022-11" db="EMBL/GenBank/DDBJ databases">
        <authorList>
            <person name="Scott C."/>
            <person name="Bruce N."/>
        </authorList>
    </citation>
    <scope>NUCLEOTIDE SEQUENCE</scope>
</reference>
<dbReference type="EMBL" id="CALLCH030000010">
    <property type="protein sequence ID" value="CAI4214034.1"/>
    <property type="molecule type" value="Genomic_DNA"/>
</dbReference>
<feature type="region of interest" description="Disordered" evidence="2">
    <location>
        <begin position="1"/>
        <end position="25"/>
    </location>
</feature>
<dbReference type="Proteomes" id="UP000838763">
    <property type="component" value="Unassembled WGS sequence"/>
</dbReference>
<organism evidence="3 4">
    <name type="scientific">Parascedosporium putredinis</name>
    <dbReference type="NCBI Taxonomy" id="1442378"/>
    <lineage>
        <taxon>Eukaryota</taxon>
        <taxon>Fungi</taxon>
        <taxon>Dikarya</taxon>
        <taxon>Ascomycota</taxon>
        <taxon>Pezizomycotina</taxon>
        <taxon>Sordariomycetes</taxon>
        <taxon>Hypocreomycetidae</taxon>
        <taxon>Microascales</taxon>
        <taxon>Microascaceae</taxon>
        <taxon>Parascedosporium</taxon>
    </lineage>
</organism>
<keyword evidence="4" id="KW-1185">Reference proteome</keyword>
<feature type="compositionally biased region" description="Basic residues" evidence="2">
    <location>
        <begin position="12"/>
        <end position="25"/>
    </location>
</feature>
<keyword evidence="1" id="KW-0175">Coiled coil</keyword>
<protein>
    <recommendedName>
        <fullName evidence="5">BZIP domain-containing protein</fullName>
    </recommendedName>
</protein>
<evidence type="ECO:0000256" key="2">
    <source>
        <dbReference type="SAM" id="MobiDB-lite"/>
    </source>
</evidence>
<dbReference type="SUPFAM" id="SSF57959">
    <property type="entry name" value="Leucine zipper domain"/>
    <property type="match status" value="1"/>
</dbReference>
<comment type="caution">
    <text evidence="3">The sequence shown here is derived from an EMBL/GenBank/DDBJ whole genome shotgun (WGS) entry which is preliminary data.</text>
</comment>
<proteinExistence type="predicted"/>
<sequence>MASNETSYNFPHRPRRPRAKAQARRAQVRKAQVEHRQRKTNYVKKLELDAANLRDAIADAEADVAALRRENVVMQGRLEALSLGRVPVDKPLPALPDTGTLGLGFSGSLPAGITSTALLGDAVSATLVVDEVMRKPCYRIVSDPHGSWATPPAHDFGALPLLSPAQEVQAINFILATFAGTISTSTTSPPTATTPSPNPPTPSSPQFFVVVLCVLVATPSKSVAGPALTLRNLHGLASSLPVDDKDLTPVQAWFELAGRYPAASFMLPEVVEALKREFVGVVKCFEFGATIERGAFDSVVGFDHDLTSLFA</sequence>
<dbReference type="AlphaFoldDB" id="A0A9P1H1U5"/>
<evidence type="ECO:0000313" key="3">
    <source>
        <dbReference type="EMBL" id="CAI4214034.1"/>
    </source>
</evidence>
<evidence type="ECO:0008006" key="5">
    <source>
        <dbReference type="Google" id="ProtNLM"/>
    </source>
</evidence>
<evidence type="ECO:0000313" key="4">
    <source>
        <dbReference type="Proteomes" id="UP000838763"/>
    </source>
</evidence>
<dbReference type="GO" id="GO:0003700">
    <property type="term" value="F:DNA-binding transcription factor activity"/>
    <property type="evidence" value="ECO:0007669"/>
    <property type="project" value="InterPro"/>
</dbReference>
<gene>
    <name evidence="3" type="ORF">PPNO1_LOCUS3767</name>
</gene>